<evidence type="ECO:0000313" key="3">
    <source>
        <dbReference type="Proteomes" id="UP000030765"/>
    </source>
</evidence>
<name>A0A084WJZ2_ANOSI</name>
<reference evidence="1 3" key="1">
    <citation type="journal article" date="2014" name="BMC Genomics">
        <title>Genome sequence of Anopheles sinensis provides insight into genetics basis of mosquito competence for malaria parasites.</title>
        <authorList>
            <person name="Zhou D."/>
            <person name="Zhang D."/>
            <person name="Ding G."/>
            <person name="Shi L."/>
            <person name="Hou Q."/>
            <person name="Ye Y."/>
            <person name="Xu Y."/>
            <person name="Zhou H."/>
            <person name="Xiong C."/>
            <person name="Li S."/>
            <person name="Yu J."/>
            <person name="Hong S."/>
            <person name="Yu X."/>
            <person name="Zou P."/>
            <person name="Chen C."/>
            <person name="Chang X."/>
            <person name="Wang W."/>
            <person name="Lv Y."/>
            <person name="Sun Y."/>
            <person name="Ma L."/>
            <person name="Shen B."/>
            <person name="Zhu C."/>
        </authorList>
    </citation>
    <scope>NUCLEOTIDE SEQUENCE [LARGE SCALE GENOMIC DNA]</scope>
</reference>
<dbReference type="VEuPathDB" id="VectorBase:ASIC018770"/>
<dbReference type="EMBL" id="KE525349">
    <property type="protein sequence ID" value="KFB50536.1"/>
    <property type="molecule type" value="Genomic_DNA"/>
</dbReference>
<reference evidence="2" key="2">
    <citation type="submission" date="2020-05" db="UniProtKB">
        <authorList>
            <consortium name="EnsemblMetazoa"/>
        </authorList>
    </citation>
    <scope>IDENTIFICATION</scope>
</reference>
<evidence type="ECO:0000313" key="2">
    <source>
        <dbReference type="EnsemblMetazoa" id="ASIC018770-PA"/>
    </source>
</evidence>
<keyword evidence="3" id="KW-1185">Reference proteome</keyword>
<evidence type="ECO:0000313" key="1">
    <source>
        <dbReference type="EMBL" id="KFB50536.1"/>
    </source>
</evidence>
<protein>
    <submittedName>
        <fullName evidence="1 2">Uncharacterized protein</fullName>
    </submittedName>
</protein>
<gene>
    <name evidence="1" type="ORF">ZHAS_00018770</name>
</gene>
<dbReference type="Proteomes" id="UP000030765">
    <property type="component" value="Unassembled WGS sequence"/>
</dbReference>
<organism evidence="1">
    <name type="scientific">Anopheles sinensis</name>
    <name type="common">Mosquito</name>
    <dbReference type="NCBI Taxonomy" id="74873"/>
    <lineage>
        <taxon>Eukaryota</taxon>
        <taxon>Metazoa</taxon>
        <taxon>Ecdysozoa</taxon>
        <taxon>Arthropoda</taxon>
        <taxon>Hexapoda</taxon>
        <taxon>Insecta</taxon>
        <taxon>Pterygota</taxon>
        <taxon>Neoptera</taxon>
        <taxon>Endopterygota</taxon>
        <taxon>Diptera</taxon>
        <taxon>Nematocera</taxon>
        <taxon>Culicoidea</taxon>
        <taxon>Culicidae</taxon>
        <taxon>Anophelinae</taxon>
        <taxon>Anopheles</taxon>
    </lineage>
</organism>
<dbReference type="AlphaFoldDB" id="A0A084WJZ2"/>
<sequence length="174" mass="19389">MAKTFRSVWAYLPSTANDNMFESLRGSYRAVYLPLGTASNRCQFLSSFFPPMTQLDKKQMSLIQQQSALEKGCGFGNPACEKSLGRAAAGIGLGQQVRRKLFFPRGAWNVIQPTGSKDGLYRADATVYLGRLLVGGRIFIERIFPSFPPERPEIKYRLSVSAGGPYRVRNKAVR</sequence>
<dbReference type="EMBL" id="ATLV01024089">
    <property type="status" value="NOT_ANNOTATED_CDS"/>
    <property type="molecule type" value="Genomic_DNA"/>
</dbReference>
<proteinExistence type="predicted"/>
<dbReference type="EnsemblMetazoa" id="ASIC018770-RA">
    <property type="protein sequence ID" value="ASIC018770-PA"/>
    <property type="gene ID" value="ASIC018770"/>
</dbReference>
<accession>A0A084WJZ2</accession>